<gene>
    <name evidence="2" type="ORF">METZ01_LOCUS339655</name>
</gene>
<evidence type="ECO:0008006" key="3">
    <source>
        <dbReference type="Google" id="ProtNLM"/>
    </source>
</evidence>
<protein>
    <recommendedName>
        <fullName evidence="3">Metallo-beta-lactamase domain-containing protein</fullName>
    </recommendedName>
</protein>
<sequence>MTSIHVLGAGTPTPTPHRFGSAFVIKIGSDQIMLDCGPAATHKLVKSGLWPTNINHLFFTHHHFDHDIDYPCFLLCRWDQSTGKEDVLKVYGPELTERITKGILDKEEGLFAHDWIARVNHPLSQRIHVNRGGTLPRKPPYVQAKDVGPGKVHSGKDWEVTAASAEH</sequence>
<accession>A0A382QR35</accession>
<dbReference type="PANTHER" id="PTHR46018">
    <property type="entry name" value="ZINC PHOSPHODIESTERASE ELAC PROTEIN 1"/>
    <property type="match status" value="1"/>
</dbReference>
<reference evidence="2" key="1">
    <citation type="submission" date="2018-05" db="EMBL/GenBank/DDBJ databases">
        <authorList>
            <person name="Lanie J.A."/>
            <person name="Ng W.-L."/>
            <person name="Kazmierczak K.M."/>
            <person name="Andrzejewski T.M."/>
            <person name="Davidsen T.M."/>
            <person name="Wayne K.J."/>
            <person name="Tettelin H."/>
            <person name="Glass J.I."/>
            <person name="Rusch D."/>
            <person name="Podicherti R."/>
            <person name="Tsui H.-C.T."/>
            <person name="Winkler M.E."/>
        </authorList>
    </citation>
    <scope>NUCLEOTIDE SEQUENCE</scope>
</reference>
<feature type="region of interest" description="Disordered" evidence="1">
    <location>
        <begin position="130"/>
        <end position="155"/>
    </location>
</feature>
<evidence type="ECO:0000256" key="1">
    <source>
        <dbReference type="SAM" id="MobiDB-lite"/>
    </source>
</evidence>
<proteinExistence type="predicted"/>
<dbReference type="Gene3D" id="3.60.15.10">
    <property type="entry name" value="Ribonuclease Z/Hydroxyacylglutathione hydrolase-like"/>
    <property type="match status" value="1"/>
</dbReference>
<dbReference type="GO" id="GO:0042781">
    <property type="term" value="F:3'-tRNA processing endoribonuclease activity"/>
    <property type="evidence" value="ECO:0007669"/>
    <property type="project" value="TreeGrafter"/>
</dbReference>
<dbReference type="InterPro" id="IPR036866">
    <property type="entry name" value="RibonucZ/Hydroxyglut_hydro"/>
</dbReference>
<dbReference type="AlphaFoldDB" id="A0A382QR35"/>
<evidence type="ECO:0000313" key="2">
    <source>
        <dbReference type="EMBL" id="SVC86801.1"/>
    </source>
</evidence>
<feature type="non-terminal residue" evidence="2">
    <location>
        <position position="167"/>
    </location>
</feature>
<name>A0A382QR35_9ZZZZ</name>
<dbReference type="EMBL" id="UINC01115629">
    <property type="protein sequence ID" value="SVC86801.1"/>
    <property type="molecule type" value="Genomic_DNA"/>
</dbReference>
<dbReference type="PANTHER" id="PTHR46018:SF2">
    <property type="entry name" value="ZINC PHOSPHODIESTERASE ELAC PROTEIN 1"/>
    <property type="match status" value="1"/>
</dbReference>
<dbReference type="Pfam" id="PF23023">
    <property type="entry name" value="Anti-Pycsar_Apyc1"/>
    <property type="match status" value="1"/>
</dbReference>
<dbReference type="SUPFAM" id="SSF56281">
    <property type="entry name" value="Metallo-hydrolase/oxidoreductase"/>
    <property type="match status" value="1"/>
</dbReference>
<organism evidence="2">
    <name type="scientific">marine metagenome</name>
    <dbReference type="NCBI Taxonomy" id="408172"/>
    <lineage>
        <taxon>unclassified sequences</taxon>
        <taxon>metagenomes</taxon>
        <taxon>ecological metagenomes</taxon>
    </lineage>
</organism>